<dbReference type="OrthoDB" id="126197at2759"/>
<feature type="region of interest" description="Disordered" evidence="2">
    <location>
        <begin position="371"/>
        <end position="484"/>
    </location>
</feature>
<keyword evidence="4" id="KW-1185">Reference proteome</keyword>
<dbReference type="Proteomes" id="UP000198211">
    <property type="component" value="Unassembled WGS sequence"/>
</dbReference>
<feature type="compositionally biased region" description="Low complexity" evidence="2">
    <location>
        <begin position="470"/>
        <end position="484"/>
    </location>
</feature>
<feature type="compositionally biased region" description="Basic residues" evidence="2">
    <location>
        <begin position="605"/>
        <end position="616"/>
    </location>
</feature>
<sequence length="752" mass="82475">MAHQALSDFEPSPRPETIELTDRCPSGAYCSSYCDHFSNFSNFSAPRGQSPASTAHVVPALSVTETRLAEMLDPQRQQTLSQVSAHIENCFAGVCRFAGELSWGPEVRGQRPFIQRLRGAATLEDLVAVPQYSGVPLPGSSVHELRENAEMFAKEASAEQEAPLTETKRATCRDLKTTREVFKRKFVEYKSSFDRLNALLPLADPEETPLTQKIRARVRELVAENKRLQKTASSLRSLIRLDEIDSETLIWMLEGLEAEELDWEIIEPNPLTRKASRQEYKLCRDDHDDFSLANEIARSKFKFDEIQVQTHRMAVAQAAAEGKPEPPPPPHVVCEHSFAELTSGIQVSIATNIQRQVEPCVSLAAHYPYCDGPAGPSRKRKATRSQHGDDDRDVNLGGGSEDVDMEGGRECSATPSSVSAGSSPPKKQHALHLPHGVTVTPPAKSKLVTPPVGDTSVSVPTKADPTTPFQVQSSVDSSTESGGSFRSRVDHYLERLWMNLQSLRLQRNLLVMLVRLTRRCRNWLSLSTTRRILIPTSTLILILRLQMTTQPKELAKIKPETECLDDHGDSDSSVEDDPPMAAPTKSPAPVEAKVPSPKPLPATSGKKRNLKHKKTPVVKAEKPAVKIHPPKTRVISRGSSVDVSGLPSLILGKSDLVKLFKRSTTKLHIDPSWNIAFRGDLEEGDLEEGEEEEGQVTAKVEHSLASAIPGSPALSSASNETMDLDQGADADTSLDGTRGAEMLAQLGETVDL</sequence>
<evidence type="ECO:0000256" key="1">
    <source>
        <dbReference type="SAM" id="Coils"/>
    </source>
</evidence>
<organism evidence="3 4">
    <name type="scientific">Phytophthora megakarya</name>
    <dbReference type="NCBI Taxonomy" id="4795"/>
    <lineage>
        <taxon>Eukaryota</taxon>
        <taxon>Sar</taxon>
        <taxon>Stramenopiles</taxon>
        <taxon>Oomycota</taxon>
        <taxon>Peronosporomycetes</taxon>
        <taxon>Peronosporales</taxon>
        <taxon>Peronosporaceae</taxon>
        <taxon>Phytophthora</taxon>
    </lineage>
</organism>
<accession>A0A225VUJ4</accession>
<protein>
    <submittedName>
        <fullName evidence="3">Uncharacterized protein</fullName>
    </submittedName>
</protein>
<feature type="compositionally biased region" description="Basic and acidic residues" evidence="2">
    <location>
        <begin position="556"/>
        <end position="570"/>
    </location>
</feature>
<reference evidence="4" key="1">
    <citation type="submission" date="2017-03" db="EMBL/GenBank/DDBJ databases">
        <title>Phytopthora megakarya and P. palmivora, two closely related causual agents of cacao black pod achieved similar genome size and gene model numbers by different mechanisms.</title>
        <authorList>
            <person name="Ali S."/>
            <person name="Shao J."/>
            <person name="Larry D.J."/>
            <person name="Kronmiller B."/>
            <person name="Shen D."/>
            <person name="Strem M.D."/>
            <person name="Melnick R.L."/>
            <person name="Guiltinan M.J."/>
            <person name="Tyler B.M."/>
            <person name="Meinhardt L.W."/>
            <person name="Bailey B.A."/>
        </authorList>
    </citation>
    <scope>NUCLEOTIDE SEQUENCE [LARGE SCALE GENOMIC DNA]</scope>
    <source>
        <strain evidence="4">zdho120</strain>
    </source>
</reference>
<comment type="caution">
    <text evidence="3">The sequence shown here is derived from an EMBL/GenBank/DDBJ whole genome shotgun (WGS) entry which is preliminary data.</text>
</comment>
<feature type="region of interest" description="Disordered" evidence="2">
    <location>
        <begin position="706"/>
        <end position="741"/>
    </location>
</feature>
<evidence type="ECO:0000256" key="2">
    <source>
        <dbReference type="SAM" id="MobiDB-lite"/>
    </source>
</evidence>
<gene>
    <name evidence="3" type="ORF">PHMEG_00018359</name>
</gene>
<dbReference type="EMBL" id="NBNE01002948">
    <property type="protein sequence ID" value="OWZ09005.1"/>
    <property type="molecule type" value="Genomic_DNA"/>
</dbReference>
<feature type="coiled-coil region" evidence="1">
    <location>
        <begin position="211"/>
        <end position="238"/>
    </location>
</feature>
<dbReference type="AlphaFoldDB" id="A0A225VUJ4"/>
<feature type="region of interest" description="Disordered" evidence="2">
    <location>
        <begin position="556"/>
        <end position="622"/>
    </location>
</feature>
<name>A0A225VUJ4_9STRA</name>
<evidence type="ECO:0000313" key="3">
    <source>
        <dbReference type="EMBL" id="OWZ09005.1"/>
    </source>
</evidence>
<proteinExistence type="predicted"/>
<keyword evidence="1" id="KW-0175">Coiled coil</keyword>
<evidence type="ECO:0000313" key="4">
    <source>
        <dbReference type="Proteomes" id="UP000198211"/>
    </source>
</evidence>
<feature type="compositionally biased region" description="Low complexity" evidence="2">
    <location>
        <begin position="412"/>
        <end position="425"/>
    </location>
</feature>